<dbReference type="GO" id="GO:0005737">
    <property type="term" value="C:cytoplasm"/>
    <property type="evidence" value="ECO:0007669"/>
    <property type="project" value="TreeGrafter"/>
</dbReference>
<keyword evidence="7" id="KW-0418">Kinase</keyword>
<feature type="compositionally biased region" description="Polar residues" evidence="5">
    <location>
        <begin position="179"/>
        <end position="193"/>
    </location>
</feature>
<dbReference type="FunFam" id="1.10.510.10:FF:000571">
    <property type="entry name" value="Maternal embryonic leucine zipper kinase"/>
    <property type="match status" value="1"/>
</dbReference>
<feature type="compositionally biased region" description="Low complexity" evidence="5">
    <location>
        <begin position="146"/>
        <end position="157"/>
    </location>
</feature>
<evidence type="ECO:0000313" key="8">
    <source>
        <dbReference type="Proteomes" id="UP001209540"/>
    </source>
</evidence>
<keyword evidence="4" id="KW-0723">Serine/threonine-protein kinase</keyword>
<dbReference type="InterPro" id="IPR000719">
    <property type="entry name" value="Prot_kinase_dom"/>
</dbReference>
<comment type="similarity">
    <text evidence="4">Belongs to the protein kinase superfamily.</text>
</comment>
<reference evidence="7" key="2">
    <citation type="submission" date="2023-02" db="EMBL/GenBank/DDBJ databases">
        <authorList>
            <consortium name="DOE Joint Genome Institute"/>
            <person name="Mondo S.J."/>
            <person name="Chang Y."/>
            <person name="Wang Y."/>
            <person name="Ahrendt S."/>
            <person name="Andreopoulos W."/>
            <person name="Barry K."/>
            <person name="Beard J."/>
            <person name="Benny G.L."/>
            <person name="Blankenship S."/>
            <person name="Bonito G."/>
            <person name="Cuomo C."/>
            <person name="Desiro A."/>
            <person name="Gervers K.A."/>
            <person name="Hundley H."/>
            <person name="Kuo A."/>
            <person name="LaButti K."/>
            <person name="Lang B.F."/>
            <person name="Lipzen A."/>
            <person name="O'Donnell K."/>
            <person name="Pangilinan J."/>
            <person name="Reynolds N."/>
            <person name="Sandor L."/>
            <person name="Smith M.W."/>
            <person name="Tsang A."/>
            <person name="Grigoriev I.V."/>
            <person name="Stajich J.E."/>
            <person name="Spatafora J.W."/>
        </authorList>
    </citation>
    <scope>NUCLEOTIDE SEQUENCE</scope>
    <source>
        <strain evidence="7">RSA 2281</strain>
    </source>
</reference>
<sequence length="484" mass="54250">MNPNKVTDNRFNSYFQFIRPSRQLKGQDEKEIESSSVSTSPTTTTTSTKKKTTTVPLHIDTTDPLGISYNNNHHTGERQDEYYSDIFRSLNYPHDKPRTTCSKDNNDHDHNDPETSNRQHHHHHRRRRSSCNQQLPPPSLSPSPSPSSSSSSAAASPTYGPLSPSPLRRDIPHSKCQIRKSSFTSPTGSITTKSWEHMKSPAASFLASFASPTLLPPAYEEDGDEIDDYVFDKIIGQGGFSSVRSGYSISDGHKVAVKIIKKSHLNDQTQSRLDCELDIWKSLDHPNLVLIEKILETDHAMYIVCNYCGGGSLLDRVNRQPLTEQEARAVVIQLCHGLQYLHQEARVCHKDLKLENVLLDDRHCIKICDFGLAIYQAPSLFHGEVAGGSLAYAAPEQIKSTKPLPSPATDLWSLGVVLYSLVTGRLPFQDCYDVRLQQKILDGHFDMPEDVSDGLKDLLQGLLQVNPHKRYTVRQVLHSSWCSP</sequence>
<evidence type="ECO:0000313" key="7">
    <source>
        <dbReference type="EMBL" id="KAI9275605.1"/>
    </source>
</evidence>
<dbReference type="GO" id="GO:0004674">
    <property type="term" value="F:protein serine/threonine kinase activity"/>
    <property type="evidence" value="ECO:0007669"/>
    <property type="project" value="UniProtKB-KW"/>
</dbReference>
<dbReference type="SMART" id="SM00220">
    <property type="entry name" value="S_TKc"/>
    <property type="match status" value="1"/>
</dbReference>
<dbReference type="AlphaFoldDB" id="A0AAD5PIM6"/>
<feature type="region of interest" description="Disordered" evidence="5">
    <location>
        <begin position="90"/>
        <end position="194"/>
    </location>
</feature>
<keyword evidence="1 3" id="KW-0547">Nucleotide-binding</keyword>
<dbReference type="PROSITE" id="PS00107">
    <property type="entry name" value="PROTEIN_KINASE_ATP"/>
    <property type="match status" value="1"/>
</dbReference>
<evidence type="ECO:0000256" key="2">
    <source>
        <dbReference type="ARBA" id="ARBA00022840"/>
    </source>
</evidence>
<dbReference type="PANTHER" id="PTHR24346">
    <property type="entry name" value="MAP/MICROTUBULE AFFINITY-REGULATING KINASE"/>
    <property type="match status" value="1"/>
</dbReference>
<reference evidence="7" key="1">
    <citation type="journal article" date="2022" name="IScience">
        <title>Evolution of zygomycete secretomes and the origins of terrestrial fungal ecologies.</title>
        <authorList>
            <person name="Chang Y."/>
            <person name="Wang Y."/>
            <person name="Mondo S."/>
            <person name="Ahrendt S."/>
            <person name="Andreopoulos W."/>
            <person name="Barry K."/>
            <person name="Beard J."/>
            <person name="Benny G.L."/>
            <person name="Blankenship S."/>
            <person name="Bonito G."/>
            <person name="Cuomo C."/>
            <person name="Desiro A."/>
            <person name="Gervers K.A."/>
            <person name="Hundley H."/>
            <person name="Kuo A."/>
            <person name="LaButti K."/>
            <person name="Lang B.F."/>
            <person name="Lipzen A."/>
            <person name="O'Donnell K."/>
            <person name="Pangilinan J."/>
            <person name="Reynolds N."/>
            <person name="Sandor L."/>
            <person name="Smith M.E."/>
            <person name="Tsang A."/>
            <person name="Grigoriev I.V."/>
            <person name="Stajich J.E."/>
            <person name="Spatafora J.W."/>
        </authorList>
    </citation>
    <scope>NUCLEOTIDE SEQUENCE</scope>
    <source>
        <strain evidence="7">RSA 2281</strain>
    </source>
</reference>
<accession>A0AAD5PIM6</accession>
<dbReference type="InterPro" id="IPR017441">
    <property type="entry name" value="Protein_kinase_ATP_BS"/>
</dbReference>
<feature type="compositionally biased region" description="Basic residues" evidence="5">
    <location>
        <begin position="118"/>
        <end position="129"/>
    </location>
</feature>
<evidence type="ECO:0000259" key="6">
    <source>
        <dbReference type="PROSITE" id="PS50011"/>
    </source>
</evidence>
<evidence type="ECO:0000256" key="5">
    <source>
        <dbReference type="SAM" id="MobiDB-lite"/>
    </source>
</evidence>
<evidence type="ECO:0000256" key="4">
    <source>
        <dbReference type="RuleBase" id="RU000304"/>
    </source>
</evidence>
<organism evidence="7 8">
    <name type="scientific">Phascolomyces articulosus</name>
    <dbReference type="NCBI Taxonomy" id="60185"/>
    <lineage>
        <taxon>Eukaryota</taxon>
        <taxon>Fungi</taxon>
        <taxon>Fungi incertae sedis</taxon>
        <taxon>Mucoromycota</taxon>
        <taxon>Mucoromycotina</taxon>
        <taxon>Mucoromycetes</taxon>
        <taxon>Mucorales</taxon>
        <taxon>Lichtheimiaceae</taxon>
        <taxon>Phascolomyces</taxon>
    </lineage>
</organism>
<keyword evidence="8" id="KW-1185">Reference proteome</keyword>
<dbReference type="InterPro" id="IPR011009">
    <property type="entry name" value="Kinase-like_dom_sf"/>
</dbReference>
<dbReference type="GO" id="GO:0035556">
    <property type="term" value="P:intracellular signal transduction"/>
    <property type="evidence" value="ECO:0007669"/>
    <property type="project" value="TreeGrafter"/>
</dbReference>
<keyword evidence="7" id="KW-0808">Transferase</keyword>
<gene>
    <name evidence="7" type="ORF">BDA99DRAFT_495940</name>
</gene>
<evidence type="ECO:0000256" key="1">
    <source>
        <dbReference type="ARBA" id="ARBA00022741"/>
    </source>
</evidence>
<dbReference type="SUPFAM" id="SSF56112">
    <property type="entry name" value="Protein kinase-like (PK-like)"/>
    <property type="match status" value="1"/>
</dbReference>
<dbReference type="PROSITE" id="PS50011">
    <property type="entry name" value="PROTEIN_KINASE_DOM"/>
    <property type="match status" value="1"/>
</dbReference>
<dbReference type="InterPro" id="IPR008271">
    <property type="entry name" value="Ser/Thr_kinase_AS"/>
</dbReference>
<dbReference type="PROSITE" id="PS00108">
    <property type="entry name" value="PROTEIN_KINASE_ST"/>
    <property type="match status" value="1"/>
</dbReference>
<comment type="caution">
    <text evidence="7">The sequence shown here is derived from an EMBL/GenBank/DDBJ whole genome shotgun (WGS) entry which is preliminary data.</text>
</comment>
<dbReference type="Gene3D" id="1.10.510.10">
    <property type="entry name" value="Transferase(Phosphotransferase) domain 1"/>
    <property type="match status" value="1"/>
</dbReference>
<name>A0AAD5PIM6_9FUNG</name>
<dbReference type="Pfam" id="PF00069">
    <property type="entry name" value="Pkinase"/>
    <property type="match status" value="1"/>
</dbReference>
<feature type="domain" description="Protein kinase" evidence="6">
    <location>
        <begin position="229"/>
        <end position="484"/>
    </location>
</feature>
<protein>
    <submittedName>
        <fullName evidence="7">Kinase-like domain-containing protein</fullName>
    </submittedName>
</protein>
<dbReference type="EMBL" id="JAIXMP010000003">
    <property type="protein sequence ID" value="KAI9275605.1"/>
    <property type="molecule type" value="Genomic_DNA"/>
</dbReference>
<dbReference type="GO" id="GO:0000226">
    <property type="term" value="P:microtubule cytoskeleton organization"/>
    <property type="evidence" value="ECO:0007669"/>
    <property type="project" value="TreeGrafter"/>
</dbReference>
<dbReference type="PANTHER" id="PTHR24346:SF76">
    <property type="entry name" value="NON-SPECIFIC SERINE_THREONINE PROTEIN KINASE"/>
    <property type="match status" value="1"/>
</dbReference>
<dbReference type="Proteomes" id="UP001209540">
    <property type="component" value="Unassembled WGS sequence"/>
</dbReference>
<dbReference type="GO" id="GO:0005524">
    <property type="term" value="F:ATP binding"/>
    <property type="evidence" value="ECO:0007669"/>
    <property type="project" value="UniProtKB-UniRule"/>
</dbReference>
<keyword evidence="2 3" id="KW-0067">ATP-binding</keyword>
<feature type="compositionally biased region" description="Low complexity" evidence="5">
    <location>
        <begin position="34"/>
        <end position="47"/>
    </location>
</feature>
<proteinExistence type="inferred from homology"/>
<feature type="compositionally biased region" description="Pro residues" evidence="5">
    <location>
        <begin position="135"/>
        <end position="145"/>
    </location>
</feature>
<evidence type="ECO:0000256" key="3">
    <source>
        <dbReference type="PROSITE-ProRule" id="PRU10141"/>
    </source>
</evidence>
<feature type="compositionally biased region" description="Basic and acidic residues" evidence="5">
    <location>
        <begin position="104"/>
        <end position="117"/>
    </location>
</feature>
<feature type="binding site" evidence="3">
    <location>
        <position position="262"/>
    </location>
    <ligand>
        <name>ATP</name>
        <dbReference type="ChEBI" id="CHEBI:30616"/>
    </ligand>
</feature>
<feature type="region of interest" description="Disordered" evidence="5">
    <location>
        <begin position="22"/>
        <end position="76"/>
    </location>
</feature>